<keyword evidence="1" id="KW-1133">Transmembrane helix</keyword>
<dbReference type="AlphaFoldDB" id="A0AAP0X3U6"/>
<evidence type="ECO:0000256" key="1">
    <source>
        <dbReference type="SAM" id="Phobius"/>
    </source>
</evidence>
<dbReference type="PANTHER" id="PTHR33133">
    <property type="entry name" value="OS08G0107100 PROTEIN-RELATED"/>
    <property type="match status" value="1"/>
</dbReference>
<dbReference type="Proteomes" id="UP001415857">
    <property type="component" value="Unassembled WGS sequence"/>
</dbReference>
<reference evidence="2 3" key="1">
    <citation type="journal article" date="2024" name="Plant J.">
        <title>Genome sequences and population genomics reveal climatic adaptation and genomic divergence between two closely related sweetgum species.</title>
        <authorList>
            <person name="Xu W.Q."/>
            <person name="Ren C.Q."/>
            <person name="Zhang X.Y."/>
            <person name="Comes H.P."/>
            <person name="Liu X.H."/>
            <person name="Li Y.G."/>
            <person name="Kettle C.J."/>
            <person name="Jalonen R."/>
            <person name="Gaisberger H."/>
            <person name="Ma Y.Z."/>
            <person name="Qiu Y.X."/>
        </authorList>
    </citation>
    <scope>NUCLEOTIDE SEQUENCE [LARGE SCALE GENOMIC DNA]</scope>
    <source>
        <strain evidence="2">Hangzhou</strain>
    </source>
</reference>
<sequence length="143" mass="16098">MGVVYISIIWRLASVVTVLEDSYGIQAMKRSKALIKDKMGVAIGIFLLLNIVFGGILLVFEMFVVFGVYESIAMRVGLGIGCFLLLVSLILIGLIVQTVLYFVCKSYHHEIIDKSSLEYRLEVYLGEYVDLKANNVQLEEFHV</sequence>
<name>A0AAP0X3U6_LIQFO</name>
<evidence type="ECO:0000313" key="2">
    <source>
        <dbReference type="EMBL" id="KAK9292464.1"/>
    </source>
</evidence>
<dbReference type="EMBL" id="JBBPBK010000001">
    <property type="protein sequence ID" value="KAK9292464.1"/>
    <property type="molecule type" value="Genomic_DNA"/>
</dbReference>
<feature type="transmembrane region" description="Helical" evidence="1">
    <location>
        <begin position="39"/>
        <end position="66"/>
    </location>
</feature>
<accession>A0AAP0X3U6</accession>
<comment type="caution">
    <text evidence="2">The sequence shown here is derived from an EMBL/GenBank/DDBJ whole genome shotgun (WGS) entry which is preliminary data.</text>
</comment>
<feature type="transmembrane region" description="Helical" evidence="1">
    <location>
        <begin position="78"/>
        <end position="104"/>
    </location>
</feature>
<organism evidence="2 3">
    <name type="scientific">Liquidambar formosana</name>
    <name type="common">Formosan gum</name>
    <dbReference type="NCBI Taxonomy" id="63359"/>
    <lineage>
        <taxon>Eukaryota</taxon>
        <taxon>Viridiplantae</taxon>
        <taxon>Streptophyta</taxon>
        <taxon>Embryophyta</taxon>
        <taxon>Tracheophyta</taxon>
        <taxon>Spermatophyta</taxon>
        <taxon>Magnoliopsida</taxon>
        <taxon>eudicotyledons</taxon>
        <taxon>Gunneridae</taxon>
        <taxon>Pentapetalae</taxon>
        <taxon>Saxifragales</taxon>
        <taxon>Altingiaceae</taxon>
        <taxon>Liquidambar</taxon>
    </lineage>
</organism>
<keyword evidence="1" id="KW-0812">Transmembrane</keyword>
<protein>
    <submittedName>
        <fullName evidence="2">Uncharacterized protein</fullName>
    </submittedName>
</protein>
<gene>
    <name evidence="2" type="ORF">L1049_020437</name>
</gene>
<evidence type="ECO:0000313" key="3">
    <source>
        <dbReference type="Proteomes" id="UP001415857"/>
    </source>
</evidence>
<proteinExistence type="predicted"/>
<dbReference type="PANTHER" id="PTHR33133:SF5">
    <property type="entry name" value="OS08G0107100 PROTEIN"/>
    <property type="match status" value="1"/>
</dbReference>
<keyword evidence="1" id="KW-0472">Membrane</keyword>
<keyword evidence="3" id="KW-1185">Reference proteome</keyword>